<keyword evidence="1" id="KW-0479">Metal-binding</keyword>
<evidence type="ECO:0000256" key="1">
    <source>
        <dbReference type="PROSITE-ProRule" id="PRU00047"/>
    </source>
</evidence>
<dbReference type="InParanoid" id="A0A5J5EK63"/>
<proteinExistence type="predicted"/>
<dbReference type="InterPro" id="IPR036875">
    <property type="entry name" value="Znf_CCHC_sf"/>
</dbReference>
<keyword evidence="1" id="KW-0862">Zinc</keyword>
<name>A0A5J5EK63_9PEZI</name>
<dbReference type="SUPFAM" id="SSF57756">
    <property type="entry name" value="Retrovirus zinc finger-like domains"/>
    <property type="match status" value="1"/>
</dbReference>
<dbReference type="AlphaFoldDB" id="A0A5J5EK63"/>
<dbReference type="GO" id="GO:0008270">
    <property type="term" value="F:zinc ion binding"/>
    <property type="evidence" value="ECO:0007669"/>
    <property type="project" value="UniProtKB-KW"/>
</dbReference>
<accession>A0A5J5EK63</accession>
<dbReference type="PROSITE" id="PS50158">
    <property type="entry name" value="ZF_CCHC"/>
    <property type="match status" value="1"/>
</dbReference>
<protein>
    <recommendedName>
        <fullName evidence="3">CCHC-type domain-containing protein</fullName>
    </recommendedName>
</protein>
<dbReference type="GO" id="GO:0003676">
    <property type="term" value="F:nucleic acid binding"/>
    <property type="evidence" value="ECO:0007669"/>
    <property type="project" value="InterPro"/>
</dbReference>
<dbReference type="EMBL" id="VXIS01000264">
    <property type="protein sequence ID" value="KAA8895439.1"/>
    <property type="molecule type" value="Genomic_DNA"/>
</dbReference>
<organism evidence="4 5">
    <name type="scientific">Sphaerosporella brunnea</name>
    <dbReference type="NCBI Taxonomy" id="1250544"/>
    <lineage>
        <taxon>Eukaryota</taxon>
        <taxon>Fungi</taxon>
        <taxon>Dikarya</taxon>
        <taxon>Ascomycota</taxon>
        <taxon>Pezizomycotina</taxon>
        <taxon>Pezizomycetes</taxon>
        <taxon>Pezizales</taxon>
        <taxon>Pyronemataceae</taxon>
        <taxon>Sphaerosporella</taxon>
    </lineage>
</organism>
<keyword evidence="1" id="KW-0863">Zinc-finger</keyword>
<feature type="region of interest" description="Disordered" evidence="2">
    <location>
        <begin position="229"/>
        <end position="249"/>
    </location>
</feature>
<comment type="caution">
    <text evidence="4">The sequence shown here is derived from an EMBL/GenBank/DDBJ whole genome shotgun (WGS) entry which is preliminary data.</text>
</comment>
<gene>
    <name evidence="4" type="ORF">FN846DRAFT_894150</name>
</gene>
<evidence type="ECO:0000313" key="4">
    <source>
        <dbReference type="EMBL" id="KAA8895439.1"/>
    </source>
</evidence>
<evidence type="ECO:0000259" key="3">
    <source>
        <dbReference type="PROSITE" id="PS50158"/>
    </source>
</evidence>
<dbReference type="Proteomes" id="UP000326924">
    <property type="component" value="Unassembled WGS sequence"/>
</dbReference>
<keyword evidence="5" id="KW-1185">Reference proteome</keyword>
<dbReference type="InterPro" id="IPR001878">
    <property type="entry name" value="Znf_CCHC"/>
</dbReference>
<reference evidence="4 5" key="1">
    <citation type="submission" date="2019-09" db="EMBL/GenBank/DDBJ databases">
        <title>Draft genome of the ectomycorrhizal ascomycete Sphaerosporella brunnea.</title>
        <authorList>
            <consortium name="DOE Joint Genome Institute"/>
            <person name="Benucci G.M."/>
            <person name="Marozzi G."/>
            <person name="Antonielli L."/>
            <person name="Sanchez S."/>
            <person name="Marco P."/>
            <person name="Wang X."/>
            <person name="Falini L.B."/>
            <person name="Barry K."/>
            <person name="Haridas S."/>
            <person name="Lipzen A."/>
            <person name="Labutti K."/>
            <person name="Grigoriev I.V."/>
            <person name="Murat C."/>
            <person name="Martin F."/>
            <person name="Albertini E."/>
            <person name="Donnini D."/>
            <person name="Bonito G."/>
        </authorList>
    </citation>
    <scope>NUCLEOTIDE SEQUENCE [LARGE SCALE GENOMIC DNA]</scope>
    <source>
        <strain evidence="4 5">Sb_GMNB300</strain>
    </source>
</reference>
<feature type="domain" description="CCHC-type" evidence="3">
    <location>
        <begin position="199"/>
        <end position="215"/>
    </location>
</feature>
<evidence type="ECO:0000256" key="2">
    <source>
        <dbReference type="SAM" id="MobiDB-lite"/>
    </source>
</evidence>
<evidence type="ECO:0000313" key="5">
    <source>
        <dbReference type="Proteomes" id="UP000326924"/>
    </source>
</evidence>
<sequence>MAVVNETTSESKDAIVGKASAGIRGPIYPSLRKQYNDILYGSALSLLWQQIDKDGKRITKIDESAGLFPLNAIRRVDFDSPSAYHFALLNLATEARTSGTVLAEEVPALVTMQGLPTGDVWLSFRHNWEGSKVCRYVQIFERSYAYDPLGASAYMNPQSSTALFAKKGTGGCKKEDSKATGGGASAEGAKASEGHKTIKCFGCGKKGHKKFECQSKHLWKENGIAAEAPKEKAASEANIVKVDPEPAAT</sequence>